<proteinExistence type="predicted"/>
<dbReference type="EMBL" id="BSEH01000545">
    <property type="protein sequence ID" value="GLJ58797.1"/>
    <property type="molecule type" value="Genomic_DNA"/>
</dbReference>
<comment type="caution">
    <text evidence="3">The sequence shown here is derived from an EMBL/GenBank/DDBJ whole genome shotgun (WGS) entry which is preliminary data.</text>
</comment>
<keyword evidence="4" id="KW-1185">Reference proteome</keyword>
<evidence type="ECO:0000313" key="3">
    <source>
        <dbReference type="EMBL" id="GLJ58797.1"/>
    </source>
</evidence>
<feature type="region of interest" description="Disordered" evidence="1">
    <location>
        <begin position="65"/>
        <end position="91"/>
    </location>
</feature>
<dbReference type="AlphaFoldDB" id="A0AAD3NVH8"/>
<feature type="region of interest" description="Disordered" evidence="1">
    <location>
        <begin position="162"/>
        <end position="195"/>
    </location>
</feature>
<keyword evidence="2" id="KW-1133">Transmembrane helix</keyword>
<dbReference type="Proteomes" id="UP001234787">
    <property type="component" value="Unassembled WGS sequence"/>
</dbReference>
<reference evidence="3" key="1">
    <citation type="submission" date="2022-12" db="EMBL/GenBank/DDBJ databases">
        <title>Chromosome-Level Genome Assembly of Japanese Cedar (Cryptomeriajaponica D. Don).</title>
        <authorList>
            <person name="Fujino T."/>
            <person name="Yamaguchi K."/>
            <person name="Yokoyama T."/>
            <person name="Hamanaka T."/>
            <person name="Harazono Y."/>
            <person name="Kamada H."/>
            <person name="Kobayashi W."/>
            <person name="Ujino-Ihara T."/>
            <person name="Uchiyama K."/>
            <person name="Matsumoto A."/>
            <person name="Izuno A."/>
            <person name="Tsumura Y."/>
            <person name="Toyoda A."/>
            <person name="Shigenobu S."/>
            <person name="Moriguchi Y."/>
            <person name="Ueno S."/>
            <person name="Kasahara M."/>
        </authorList>
    </citation>
    <scope>NUCLEOTIDE SEQUENCE</scope>
</reference>
<keyword evidence="2" id="KW-0812">Transmembrane</keyword>
<feature type="transmembrane region" description="Helical" evidence="2">
    <location>
        <begin position="95"/>
        <end position="112"/>
    </location>
</feature>
<protein>
    <submittedName>
        <fullName evidence="3">Uncharacterized protein</fullName>
    </submittedName>
</protein>
<accession>A0AAD3NVH8</accession>
<organism evidence="3 4">
    <name type="scientific">Cryptomeria japonica</name>
    <name type="common">Japanese cedar</name>
    <name type="synonym">Cupressus japonica</name>
    <dbReference type="NCBI Taxonomy" id="3369"/>
    <lineage>
        <taxon>Eukaryota</taxon>
        <taxon>Viridiplantae</taxon>
        <taxon>Streptophyta</taxon>
        <taxon>Embryophyta</taxon>
        <taxon>Tracheophyta</taxon>
        <taxon>Spermatophyta</taxon>
        <taxon>Pinopsida</taxon>
        <taxon>Pinidae</taxon>
        <taxon>Conifers II</taxon>
        <taxon>Cupressales</taxon>
        <taxon>Cupressaceae</taxon>
        <taxon>Cryptomeria</taxon>
    </lineage>
</organism>
<name>A0AAD3NVH8_CRYJA</name>
<keyword evidence="2" id="KW-0472">Membrane</keyword>
<feature type="transmembrane region" description="Helical" evidence="2">
    <location>
        <begin position="6"/>
        <end position="27"/>
    </location>
</feature>
<feature type="compositionally biased region" description="Low complexity" evidence="1">
    <location>
        <begin position="65"/>
        <end position="78"/>
    </location>
</feature>
<feature type="transmembrane region" description="Helical" evidence="2">
    <location>
        <begin position="118"/>
        <end position="140"/>
    </location>
</feature>
<gene>
    <name evidence="3" type="ORF">SUGI_1478220</name>
</gene>
<evidence type="ECO:0000313" key="4">
    <source>
        <dbReference type="Proteomes" id="UP001234787"/>
    </source>
</evidence>
<sequence length="195" mass="20457">MLLLFTLRVKLLALVLLHIPLLLLMVTDKRVKLQWVMHLAGSATGDSVTRSAKKTGERLPALLAGKTPAPAPAPYAGAQKEPGTRRGARSPGSKLPLLLFAPLPLLLSPLMRVHLGDASYSVCALPGFAVASVYCVGTGLKRAIEQGRATEGSGWDARSLTGRYAAGTRSPKNGTESALGTGGSKTRAADYSSRI</sequence>
<evidence type="ECO:0000256" key="1">
    <source>
        <dbReference type="SAM" id="MobiDB-lite"/>
    </source>
</evidence>
<evidence type="ECO:0000256" key="2">
    <source>
        <dbReference type="SAM" id="Phobius"/>
    </source>
</evidence>